<dbReference type="PATRIC" id="fig|35806.4.peg.3693"/>
<dbReference type="eggNOG" id="ENOG5033CQR">
    <property type="taxonomic scope" value="Bacteria"/>
</dbReference>
<dbReference type="EMBL" id="AP014800">
    <property type="protein sequence ID" value="BAQ70728.1"/>
    <property type="molecule type" value="Genomic_DNA"/>
</dbReference>
<proteinExistence type="predicted"/>
<organism evidence="1 2">
    <name type="scientific">Rhodovulum sulfidophilum</name>
    <name type="common">Rhodobacter sulfidophilus</name>
    <dbReference type="NCBI Taxonomy" id="35806"/>
    <lineage>
        <taxon>Bacteria</taxon>
        <taxon>Pseudomonadati</taxon>
        <taxon>Pseudomonadota</taxon>
        <taxon>Alphaproteobacteria</taxon>
        <taxon>Rhodobacterales</taxon>
        <taxon>Paracoccaceae</taxon>
        <taxon>Rhodovulum</taxon>
    </lineage>
</organism>
<dbReference type="Gene3D" id="1.20.58.300">
    <property type="entry name" value="FlgN-like"/>
    <property type="match status" value="1"/>
</dbReference>
<evidence type="ECO:0000313" key="1">
    <source>
        <dbReference type="EMBL" id="BAQ70728.1"/>
    </source>
</evidence>
<protein>
    <recommendedName>
        <fullName evidence="3">Flagellar protein FlgN</fullName>
    </recommendedName>
</protein>
<reference evidence="1 2" key="1">
    <citation type="submission" date="2015-02" db="EMBL/GenBank/DDBJ databases">
        <title>Genome sequene of Rhodovulum sulfidophilum DSM 2351.</title>
        <authorList>
            <person name="Nagao N."/>
        </authorList>
    </citation>
    <scope>NUCLEOTIDE SEQUENCE [LARGE SCALE GENOMIC DNA]</scope>
    <source>
        <strain evidence="1 2">DSM 2351</strain>
    </source>
</reference>
<evidence type="ECO:0000313" key="2">
    <source>
        <dbReference type="Proteomes" id="UP000064912"/>
    </source>
</evidence>
<gene>
    <name evidence="1" type="ORF">NHU_03596</name>
</gene>
<dbReference type="Proteomes" id="UP000064912">
    <property type="component" value="Chromosome"/>
</dbReference>
<dbReference type="GO" id="GO:0044780">
    <property type="term" value="P:bacterial-type flagellum assembly"/>
    <property type="evidence" value="ECO:0007669"/>
    <property type="project" value="InterPro"/>
</dbReference>
<sequence>MTPIDMIADLLEREYQALRHSDFAALRALTDEKEQLVARLQLPSEADREALDGLRSKARRNDRLLAAVEKGLESARVSLKRLREPAVALDTYTQRGERTRIGATPSALTRRA</sequence>
<evidence type="ECO:0008006" key="3">
    <source>
        <dbReference type="Google" id="ProtNLM"/>
    </source>
</evidence>
<dbReference type="AlphaFoldDB" id="A0A0D6B6H0"/>
<dbReference type="SUPFAM" id="SSF140566">
    <property type="entry name" value="FlgN-like"/>
    <property type="match status" value="1"/>
</dbReference>
<dbReference type="InterPro" id="IPR036679">
    <property type="entry name" value="FlgN-like_sf"/>
</dbReference>
<name>A0A0D6B6H0_RHOSU</name>
<dbReference type="KEGG" id="rsu:NHU_03596"/>
<accession>A0A0D6B6H0</accession>